<sequence>MAFLGWLMLRLLKRWQAVSLLLGMMLLLWFGFFAADTHTDDNHEATNRMVDNNVSTNLIDKQHGRRFHVPEGKGDGLASGHSSVGLLRKNNLDIDNQALPLETQPIGRSGSEHHIIRADFNDVVSPIIRRGPVPNVNHLDFAPNVNVQRNRVPKVNDLRDDVPNINDLGNLAPNGHVLGEAMPDEENAAREVVDLVMDQKNSQQKFGVGAKLHDDNAALEEHSAELDQLKIKIGKNFEEEPQISKLRGTDLLNTKHVQNFEENSQIKVEKLGEMDLLRRKYMKKFQGKMRIKGKNLKKLGALKRENMKKKKKGKEITEKQKSVKEVEEQEESFHQLPEHQKELPEDKYDSYNNWRNLTVNEISKLSVLGRRLYLNEKTGSEQNKIFKIHIWKYLKYIESRLMKRFTNKYVDPFEECSVSNCKITSEDNKISEADAVLFHLHRMSGPPRDVPRKPNQLWVWMSDESPHHVFMAAKDRKLSHYNGYFNWSMSYRMDADVPVPYGRTVPLPKDQYLDSVPDYYKDKKKDIAILGSNCYSLNKRYEYIKEMQKYIPVDIYGRCGPLKCPGHFRSDCPLLNEYKFYLAFENSNCDDYVTEKVWWNALGKGAVPVVMGTTKRNYKQILPPNSFIHAADFQGPQQLALHLKQVLSDPVQYAGYHAWRREYRVVNEHGYFQSPVYHFCRLCEALNYNHRTTSPPTADLENYFDAAQHCYPPTWRN</sequence>
<dbReference type="GO" id="GO:0032580">
    <property type="term" value="C:Golgi cisterna membrane"/>
    <property type="evidence" value="ECO:0007669"/>
    <property type="project" value="UniProtKB-SubCell"/>
</dbReference>
<dbReference type="EMBL" id="IACF01003007">
    <property type="protein sequence ID" value="LAB68639.1"/>
    <property type="molecule type" value="mRNA"/>
</dbReference>
<evidence type="ECO:0000256" key="9">
    <source>
        <dbReference type="ARBA" id="ARBA00023034"/>
    </source>
</evidence>
<keyword evidence="10" id="KW-0472">Membrane</keyword>
<evidence type="ECO:0000256" key="11">
    <source>
        <dbReference type="ARBA" id="ARBA00023180"/>
    </source>
</evidence>
<evidence type="ECO:0000256" key="1">
    <source>
        <dbReference type="ARBA" id="ARBA00004447"/>
    </source>
</evidence>
<evidence type="ECO:0000256" key="13">
    <source>
        <dbReference type="SAM" id="MobiDB-lite"/>
    </source>
</evidence>
<dbReference type="UniPathway" id="UPA00378"/>
<evidence type="ECO:0000256" key="10">
    <source>
        <dbReference type="ARBA" id="ARBA00023136"/>
    </source>
</evidence>
<evidence type="ECO:0000259" key="15">
    <source>
        <dbReference type="Pfam" id="PF17039"/>
    </source>
</evidence>
<feature type="compositionally biased region" description="Basic and acidic residues" evidence="13">
    <location>
        <begin position="314"/>
        <end position="341"/>
    </location>
</feature>
<dbReference type="EC" id="2.4.1.-" evidence="12"/>
<dbReference type="InterPro" id="IPR031481">
    <property type="entry name" value="Glyco_tran_10_N"/>
</dbReference>
<feature type="domain" description="Fucosyltransferase N-terminal" evidence="15">
    <location>
        <begin position="408"/>
        <end position="502"/>
    </location>
</feature>
<evidence type="ECO:0000256" key="8">
    <source>
        <dbReference type="ARBA" id="ARBA00022989"/>
    </source>
</evidence>
<dbReference type="SUPFAM" id="SSF53756">
    <property type="entry name" value="UDP-Glycosyltransferase/glycogen phosphorylase"/>
    <property type="match status" value="1"/>
</dbReference>
<dbReference type="FunFam" id="3.40.50.11660:FF:000006">
    <property type="entry name" value="Alpha-(1,3)-fucosyltransferase C"/>
    <property type="match status" value="1"/>
</dbReference>
<proteinExistence type="evidence at transcript level"/>
<dbReference type="GO" id="GO:0008417">
    <property type="term" value="F:fucosyltransferase activity"/>
    <property type="evidence" value="ECO:0007669"/>
    <property type="project" value="InterPro"/>
</dbReference>
<dbReference type="Pfam" id="PF17039">
    <property type="entry name" value="Glyco_tran_10_N"/>
    <property type="match status" value="1"/>
</dbReference>
<evidence type="ECO:0000259" key="14">
    <source>
        <dbReference type="Pfam" id="PF00852"/>
    </source>
</evidence>
<keyword evidence="9 12" id="KW-0333">Golgi apparatus</keyword>
<organism evidence="16">
    <name type="scientific">Hirondellea gigas</name>
    <dbReference type="NCBI Taxonomy" id="1518452"/>
    <lineage>
        <taxon>Eukaryota</taxon>
        <taxon>Metazoa</taxon>
        <taxon>Ecdysozoa</taxon>
        <taxon>Arthropoda</taxon>
        <taxon>Crustacea</taxon>
        <taxon>Multicrustacea</taxon>
        <taxon>Malacostraca</taxon>
        <taxon>Eumalacostraca</taxon>
        <taxon>Peracarida</taxon>
        <taxon>Amphipoda</taxon>
        <taxon>Amphilochidea</taxon>
        <taxon>Lysianassida</taxon>
        <taxon>Lysianassidira</taxon>
        <taxon>Lysianassoidea</taxon>
        <taxon>Lysianassidae</taxon>
        <taxon>Hirondellea</taxon>
    </lineage>
</organism>
<evidence type="ECO:0000256" key="5">
    <source>
        <dbReference type="ARBA" id="ARBA00022679"/>
    </source>
</evidence>
<evidence type="ECO:0000256" key="4">
    <source>
        <dbReference type="ARBA" id="ARBA00022676"/>
    </source>
</evidence>
<dbReference type="InterPro" id="IPR055270">
    <property type="entry name" value="Glyco_tran_10_C"/>
</dbReference>
<comment type="subcellular location">
    <subcellularLocation>
        <location evidence="1 12">Golgi apparatus</location>
        <location evidence="1 12">Golgi stack membrane</location>
        <topology evidence="1 12">Single-pass type II membrane protein</topology>
    </subcellularLocation>
</comment>
<keyword evidence="8" id="KW-1133">Transmembrane helix</keyword>
<keyword evidence="5 12" id="KW-0808">Transferase</keyword>
<keyword evidence="11" id="KW-0325">Glycoprotein</keyword>
<comment type="similarity">
    <text evidence="3 12">Belongs to the glycosyltransferase 10 family.</text>
</comment>
<evidence type="ECO:0000256" key="3">
    <source>
        <dbReference type="ARBA" id="ARBA00008919"/>
    </source>
</evidence>
<comment type="pathway">
    <text evidence="2">Protein modification; protein glycosylation.</text>
</comment>
<dbReference type="Gene3D" id="3.40.50.11660">
    <property type="entry name" value="Glycosyl transferase family 10, C-terminal domain"/>
    <property type="match status" value="1"/>
</dbReference>
<dbReference type="AlphaFoldDB" id="A0A2P2I3P5"/>
<feature type="domain" description="Fucosyltransferase C-terminal" evidence="14">
    <location>
        <begin position="521"/>
        <end position="692"/>
    </location>
</feature>
<keyword evidence="6 12" id="KW-0812">Transmembrane</keyword>
<feature type="compositionally biased region" description="Basic residues" evidence="13">
    <location>
        <begin position="304"/>
        <end position="313"/>
    </location>
</feature>
<keyword evidence="7" id="KW-0735">Signal-anchor</keyword>
<evidence type="ECO:0000256" key="6">
    <source>
        <dbReference type="ARBA" id="ARBA00022692"/>
    </source>
</evidence>
<reference evidence="16" key="1">
    <citation type="journal article" date="2018" name="Biosci. Biotechnol. Biochem.">
        <title>Polysaccharide hydrolase of the hadal zone amphipods Hirondellea gigas.</title>
        <authorList>
            <person name="Kobayashi H."/>
            <person name="Nagahama T."/>
            <person name="Arai W."/>
            <person name="Sasagawa Y."/>
            <person name="Umeda M."/>
            <person name="Hayashi T."/>
            <person name="Nikaido I."/>
            <person name="Watanabe H."/>
            <person name="Oguri K."/>
            <person name="Kitazato H."/>
            <person name="Fujioka K."/>
            <person name="Kido Y."/>
            <person name="Takami H."/>
        </authorList>
    </citation>
    <scope>NUCLEOTIDE SEQUENCE</scope>
    <source>
        <tissue evidence="16">Whole body</tissue>
    </source>
</reference>
<evidence type="ECO:0000256" key="12">
    <source>
        <dbReference type="RuleBase" id="RU003832"/>
    </source>
</evidence>
<dbReference type="Pfam" id="PF00852">
    <property type="entry name" value="Glyco_transf_10"/>
    <property type="match status" value="1"/>
</dbReference>
<dbReference type="PANTHER" id="PTHR48438:SF1">
    <property type="entry name" value="ALPHA-(1,3)-FUCOSYLTRANSFERASE C-RELATED"/>
    <property type="match status" value="1"/>
</dbReference>
<dbReference type="PANTHER" id="PTHR48438">
    <property type="entry name" value="ALPHA-(1,3)-FUCOSYLTRANSFERASE C-RELATED"/>
    <property type="match status" value="1"/>
</dbReference>
<protein>
    <recommendedName>
        <fullName evidence="12">Fucosyltransferase</fullName>
        <ecNumber evidence="12">2.4.1.-</ecNumber>
    </recommendedName>
</protein>
<evidence type="ECO:0000256" key="2">
    <source>
        <dbReference type="ARBA" id="ARBA00004922"/>
    </source>
</evidence>
<keyword evidence="4 12" id="KW-0328">Glycosyltransferase</keyword>
<evidence type="ECO:0000256" key="7">
    <source>
        <dbReference type="ARBA" id="ARBA00022968"/>
    </source>
</evidence>
<evidence type="ECO:0000313" key="16">
    <source>
        <dbReference type="EMBL" id="LAB68639.1"/>
    </source>
</evidence>
<feature type="region of interest" description="Disordered" evidence="13">
    <location>
        <begin position="304"/>
        <end position="341"/>
    </location>
</feature>
<dbReference type="InterPro" id="IPR001503">
    <property type="entry name" value="Glyco_trans_10"/>
</dbReference>
<accession>A0A2P2I3P5</accession>
<dbReference type="InterPro" id="IPR038577">
    <property type="entry name" value="GT10-like_C_sf"/>
</dbReference>
<name>A0A2P2I3P5_9CRUS</name>